<accession>A0A0G0DFU5</accession>
<dbReference type="InterPro" id="IPR047867">
    <property type="entry name" value="Ribosomal_uL22_bac/org-type"/>
</dbReference>
<dbReference type="GO" id="GO:0019843">
    <property type="term" value="F:rRNA binding"/>
    <property type="evidence" value="ECO:0007669"/>
    <property type="project" value="UniProtKB-UniRule"/>
</dbReference>
<evidence type="ECO:0000256" key="6">
    <source>
        <dbReference type="ARBA" id="ARBA00035207"/>
    </source>
</evidence>
<dbReference type="InterPro" id="IPR001063">
    <property type="entry name" value="Ribosomal_uL22"/>
</dbReference>
<evidence type="ECO:0000313" key="11">
    <source>
        <dbReference type="EMBL" id="KKP93099.1"/>
    </source>
</evidence>
<dbReference type="Proteomes" id="UP000034140">
    <property type="component" value="Unassembled WGS sequence"/>
</dbReference>
<dbReference type="PANTHER" id="PTHR13501">
    <property type="entry name" value="CHLOROPLAST 50S RIBOSOMAL PROTEIN L22-RELATED"/>
    <property type="match status" value="1"/>
</dbReference>
<evidence type="ECO:0000256" key="7">
    <source>
        <dbReference type="HAMAP-Rule" id="MF_01331"/>
    </source>
</evidence>
<dbReference type="Gene3D" id="3.90.470.10">
    <property type="entry name" value="Ribosomal protein L22/L17"/>
    <property type="match status" value="1"/>
</dbReference>
<comment type="function">
    <text evidence="7 10">This protein binds specifically to 23S rRNA; its binding is stimulated by other ribosomal proteins, e.g., L4, L17, and L20. It is important during the early stages of 50S assembly. It makes multiple contacts with different domains of the 23S rRNA in the assembled 50S subunit and ribosome.</text>
</comment>
<evidence type="ECO:0000256" key="8">
    <source>
        <dbReference type="RuleBase" id="RU004005"/>
    </source>
</evidence>
<dbReference type="GO" id="GO:0022625">
    <property type="term" value="C:cytosolic large ribosomal subunit"/>
    <property type="evidence" value="ECO:0007669"/>
    <property type="project" value="TreeGrafter"/>
</dbReference>
<evidence type="ECO:0000256" key="5">
    <source>
        <dbReference type="ARBA" id="ARBA00023274"/>
    </source>
</evidence>
<comment type="subunit">
    <text evidence="7 9">Part of the 50S ribosomal subunit.</text>
</comment>
<evidence type="ECO:0000256" key="3">
    <source>
        <dbReference type="ARBA" id="ARBA00022884"/>
    </source>
</evidence>
<keyword evidence="5 7" id="KW-0687">Ribonucleoprotein</keyword>
<dbReference type="GO" id="GO:0006412">
    <property type="term" value="P:translation"/>
    <property type="evidence" value="ECO:0007669"/>
    <property type="project" value="UniProtKB-UniRule"/>
</dbReference>
<dbReference type="Pfam" id="PF00237">
    <property type="entry name" value="Ribosomal_L22"/>
    <property type="match status" value="1"/>
</dbReference>
<comment type="caution">
    <text evidence="11">The sequence shown here is derived from an EMBL/GenBank/DDBJ whole genome shotgun (WGS) entry which is preliminary data.</text>
</comment>
<evidence type="ECO:0000313" key="12">
    <source>
        <dbReference type="Proteomes" id="UP000034140"/>
    </source>
</evidence>
<evidence type="ECO:0000256" key="10">
    <source>
        <dbReference type="RuleBase" id="RU004008"/>
    </source>
</evidence>
<keyword evidence="4 7" id="KW-0689">Ribosomal protein</keyword>
<dbReference type="NCBIfam" id="TIGR01044">
    <property type="entry name" value="rplV_bact"/>
    <property type="match status" value="1"/>
</dbReference>
<name>A0A0G0DFU5_9BACT</name>
<dbReference type="AlphaFoldDB" id="A0A0G0DFU5"/>
<keyword evidence="2 7" id="KW-0699">rRNA-binding</keyword>
<sequence>MEEKLVTAKVRDIAESPTKLRLVADVVRGMRVDKALDALTLVNKKGSITVKKALESGVASARDLFSVDKADLIVNSISVDEGKILKRAHFASRGRVSRLNKRRSHLNLELKVK</sequence>
<dbReference type="InterPro" id="IPR005727">
    <property type="entry name" value="Ribosomal_uL22_bac/chlpt-type"/>
</dbReference>
<keyword evidence="3 7" id="KW-0694">RNA-binding</keyword>
<comment type="function">
    <text evidence="7">The globular domain of the protein is located near the polypeptide exit tunnel on the outside of the subunit, while an extended beta-hairpin is found that lines the wall of the exit tunnel in the center of the 70S ribosome.</text>
</comment>
<gene>
    <name evidence="7" type="primary">rplV</name>
    <name evidence="11" type="ORF">UR96_C0001G0040</name>
</gene>
<protein>
    <recommendedName>
        <fullName evidence="6 7">Large ribosomal subunit protein uL22</fullName>
    </recommendedName>
</protein>
<evidence type="ECO:0000256" key="2">
    <source>
        <dbReference type="ARBA" id="ARBA00022730"/>
    </source>
</evidence>
<dbReference type="EMBL" id="LBRE01000001">
    <property type="protein sequence ID" value="KKP93099.1"/>
    <property type="molecule type" value="Genomic_DNA"/>
</dbReference>
<evidence type="ECO:0000256" key="1">
    <source>
        <dbReference type="ARBA" id="ARBA00009451"/>
    </source>
</evidence>
<comment type="similarity">
    <text evidence="1 7 8">Belongs to the universal ribosomal protein uL22 family.</text>
</comment>
<dbReference type="SUPFAM" id="SSF54843">
    <property type="entry name" value="Ribosomal protein L22"/>
    <property type="match status" value="1"/>
</dbReference>
<evidence type="ECO:0000256" key="4">
    <source>
        <dbReference type="ARBA" id="ARBA00022980"/>
    </source>
</evidence>
<proteinExistence type="inferred from homology"/>
<dbReference type="GO" id="GO:0003735">
    <property type="term" value="F:structural constituent of ribosome"/>
    <property type="evidence" value="ECO:0007669"/>
    <property type="project" value="InterPro"/>
</dbReference>
<reference evidence="11 12" key="1">
    <citation type="journal article" date="2015" name="Nature">
        <title>rRNA introns, odd ribosomes, and small enigmatic genomes across a large radiation of phyla.</title>
        <authorList>
            <person name="Brown C.T."/>
            <person name="Hug L.A."/>
            <person name="Thomas B.C."/>
            <person name="Sharon I."/>
            <person name="Castelle C.J."/>
            <person name="Singh A."/>
            <person name="Wilkins M.J."/>
            <person name="Williams K.H."/>
            <person name="Banfield J.F."/>
        </authorList>
    </citation>
    <scope>NUCLEOTIDE SEQUENCE [LARGE SCALE GENOMIC DNA]</scope>
</reference>
<organism evidence="11 12">
    <name type="scientific">candidate division WS6 bacterium GW2011_GWC1_36_11</name>
    <dbReference type="NCBI Taxonomy" id="1619090"/>
    <lineage>
        <taxon>Bacteria</taxon>
        <taxon>Candidatus Dojkabacteria</taxon>
    </lineage>
</organism>
<dbReference type="PANTHER" id="PTHR13501:SF8">
    <property type="entry name" value="LARGE RIBOSOMAL SUBUNIT PROTEIN UL22M"/>
    <property type="match status" value="1"/>
</dbReference>
<dbReference type="InterPro" id="IPR036394">
    <property type="entry name" value="Ribosomal_uL22_sf"/>
</dbReference>
<evidence type="ECO:0000256" key="9">
    <source>
        <dbReference type="RuleBase" id="RU004006"/>
    </source>
</evidence>
<dbReference type="HAMAP" id="MF_01331_B">
    <property type="entry name" value="Ribosomal_uL22_B"/>
    <property type="match status" value="1"/>
</dbReference>